<evidence type="ECO:0000313" key="9">
    <source>
        <dbReference type="Proteomes" id="UP001178507"/>
    </source>
</evidence>
<keyword evidence="2 6" id="KW-0812">Transmembrane</keyword>
<keyword evidence="3" id="KW-0106">Calcium</keyword>
<dbReference type="InterPro" id="IPR027359">
    <property type="entry name" value="Volt_channel_dom_sf"/>
</dbReference>
<keyword evidence="4 6" id="KW-1133">Transmembrane helix</keyword>
<proteinExistence type="predicted"/>
<comment type="caution">
    <text evidence="8">The sequence shown here is derived from an EMBL/GenBank/DDBJ whole genome shotgun (WGS) entry which is preliminary data.</text>
</comment>
<evidence type="ECO:0000256" key="5">
    <source>
        <dbReference type="ARBA" id="ARBA00023136"/>
    </source>
</evidence>
<sequence>MESVEAPRQAAPMKLNLGQEVTPALLGDQLTGLMAKQHEQVLERLQLHETLLREALSPRGLRLGSLKSPYGTSEVINKQSSVKSAIFKTFDQCELEKQEGAADVQRRKIKESFEYQEVVLSEAKVPPCAERIVNHAAFDAFFALVVLTNSFFIGIDIEMSLANGGERPTSIRVVQHLYTLLFSVELAMRLCARGWKLFTGDDCFWAWLDLFIVTTSIWEVLVDLIHLVVPDSDVGGLVGMSTLKAFRIVRITRIVKAVRMIRVFRFVIAFRTLITSIVHTFKSLAWALMLLLLIVYVFAVLFTQAVNDHLRHHTLSDPDLQAAERFFSSLPETMLSLFMCVANGVSWVEVIRPLKAVSTVWVFLFIFYISFTYFAVLNVVTGVFCQAAMEGAKSDHQTVMHAILADKQKHLAKIRALFNEIGKHQDGYITYAMLEEKVNSPEVRDYFGSLGLDIWDAWSFFKLLDLDEGGSVEIEEFLMGCLRLRGSATAMDVQKIINDQRWTMKTQGKFHAYMEVELKQLRDQLAILTGVRCSTPQVTD</sequence>
<dbReference type="InterPro" id="IPR043203">
    <property type="entry name" value="VGCC_Ca_Na"/>
</dbReference>
<reference evidence="8" key="1">
    <citation type="submission" date="2023-08" db="EMBL/GenBank/DDBJ databases">
        <authorList>
            <person name="Chen Y."/>
            <person name="Shah S."/>
            <person name="Dougan E. K."/>
            <person name="Thang M."/>
            <person name="Chan C."/>
        </authorList>
    </citation>
    <scope>NUCLEOTIDE SEQUENCE</scope>
</reference>
<organism evidence="8 9">
    <name type="scientific">Effrenium voratum</name>
    <dbReference type="NCBI Taxonomy" id="2562239"/>
    <lineage>
        <taxon>Eukaryota</taxon>
        <taxon>Sar</taxon>
        <taxon>Alveolata</taxon>
        <taxon>Dinophyceae</taxon>
        <taxon>Suessiales</taxon>
        <taxon>Symbiodiniaceae</taxon>
        <taxon>Effrenium</taxon>
    </lineage>
</organism>
<comment type="subcellular location">
    <subcellularLocation>
        <location evidence="1">Membrane</location>
        <topology evidence="1">Multi-pass membrane protein</topology>
    </subcellularLocation>
</comment>
<feature type="transmembrane region" description="Helical" evidence="6">
    <location>
        <begin position="360"/>
        <end position="384"/>
    </location>
</feature>
<dbReference type="Pfam" id="PF00520">
    <property type="entry name" value="Ion_trans"/>
    <property type="match status" value="1"/>
</dbReference>
<evidence type="ECO:0000256" key="2">
    <source>
        <dbReference type="ARBA" id="ARBA00022692"/>
    </source>
</evidence>
<keyword evidence="5 6" id="KW-0472">Membrane</keyword>
<dbReference type="SUPFAM" id="SSF81324">
    <property type="entry name" value="Voltage-gated potassium channels"/>
    <property type="match status" value="1"/>
</dbReference>
<dbReference type="InterPro" id="IPR005821">
    <property type="entry name" value="Ion_trans_dom"/>
</dbReference>
<dbReference type="EMBL" id="CAUJNA010000560">
    <property type="protein sequence ID" value="CAJ1378693.1"/>
    <property type="molecule type" value="Genomic_DNA"/>
</dbReference>
<evidence type="ECO:0000259" key="7">
    <source>
        <dbReference type="Pfam" id="PF00520"/>
    </source>
</evidence>
<dbReference type="GO" id="GO:0005248">
    <property type="term" value="F:voltage-gated sodium channel activity"/>
    <property type="evidence" value="ECO:0007669"/>
    <property type="project" value="TreeGrafter"/>
</dbReference>
<feature type="domain" description="Ion transport" evidence="7">
    <location>
        <begin position="136"/>
        <end position="384"/>
    </location>
</feature>
<dbReference type="Proteomes" id="UP001178507">
    <property type="component" value="Unassembled WGS sequence"/>
</dbReference>
<keyword evidence="9" id="KW-1185">Reference proteome</keyword>
<feature type="transmembrane region" description="Helical" evidence="6">
    <location>
        <begin position="287"/>
        <end position="306"/>
    </location>
</feature>
<dbReference type="PROSITE" id="PS00018">
    <property type="entry name" value="EF_HAND_1"/>
    <property type="match status" value="1"/>
</dbReference>
<dbReference type="GO" id="GO:0001518">
    <property type="term" value="C:voltage-gated sodium channel complex"/>
    <property type="evidence" value="ECO:0007669"/>
    <property type="project" value="TreeGrafter"/>
</dbReference>
<dbReference type="PANTHER" id="PTHR10037">
    <property type="entry name" value="VOLTAGE-GATED CATION CHANNEL CALCIUM AND SODIUM"/>
    <property type="match status" value="1"/>
</dbReference>
<dbReference type="Gene3D" id="1.20.120.350">
    <property type="entry name" value="Voltage-gated potassium channels. Chain C"/>
    <property type="match status" value="1"/>
</dbReference>
<evidence type="ECO:0000256" key="4">
    <source>
        <dbReference type="ARBA" id="ARBA00022989"/>
    </source>
</evidence>
<dbReference type="PANTHER" id="PTHR10037:SF62">
    <property type="entry name" value="SODIUM CHANNEL PROTEIN 60E"/>
    <property type="match status" value="1"/>
</dbReference>
<evidence type="ECO:0000256" key="1">
    <source>
        <dbReference type="ARBA" id="ARBA00004141"/>
    </source>
</evidence>
<accession>A0AA36I2U2</accession>
<evidence type="ECO:0000256" key="6">
    <source>
        <dbReference type="SAM" id="Phobius"/>
    </source>
</evidence>
<feature type="transmembrane region" description="Helical" evidence="6">
    <location>
        <begin position="326"/>
        <end position="348"/>
    </location>
</feature>
<gene>
    <name evidence="8" type="ORF">EVOR1521_LOCUS7166</name>
</gene>
<name>A0AA36I2U2_9DINO</name>
<dbReference type="SUPFAM" id="SSF47473">
    <property type="entry name" value="EF-hand"/>
    <property type="match status" value="1"/>
</dbReference>
<dbReference type="InterPro" id="IPR018247">
    <property type="entry name" value="EF_Hand_1_Ca_BS"/>
</dbReference>
<protein>
    <recommendedName>
        <fullName evidence="7">Ion transport domain-containing protein</fullName>
    </recommendedName>
</protein>
<evidence type="ECO:0000313" key="8">
    <source>
        <dbReference type="EMBL" id="CAJ1378693.1"/>
    </source>
</evidence>
<dbReference type="Gene3D" id="1.10.238.10">
    <property type="entry name" value="EF-hand"/>
    <property type="match status" value="1"/>
</dbReference>
<dbReference type="AlphaFoldDB" id="A0AA36I2U2"/>
<dbReference type="Gene3D" id="1.10.287.70">
    <property type="match status" value="1"/>
</dbReference>
<dbReference type="InterPro" id="IPR011992">
    <property type="entry name" value="EF-hand-dom_pair"/>
</dbReference>
<evidence type="ECO:0000256" key="3">
    <source>
        <dbReference type="ARBA" id="ARBA00022837"/>
    </source>
</evidence>